<dbReference type="SUPFAM" id="SSF57414">
    <property type="entry name" value="Hairpin loop containing domain-like"/>
    <property type="match status" value="1"/>
</dbReference>
<dbReference type="OrthoDB" id="6379247at2759"/>
<dbReference type="PROSITE" id="PS50948">
    <property type="entry name" value="PAN"/>
    <property type="match status" value="1"/>
</dbReference>
<dbReference type="Proteomes" id="UP000677054">
    <property type="component" value="Unassembled WGS sequence"/>
</dbReference>
<evidence type="ECO:0000259" key="1">
    <source>
        <dbReference type="PROSITE" id="PS50948"/>
    </source>
</evidence>
<dbReference type="EMBL" id="LR910579">
    <property type="protein sequence ID" value="CAD7254629.1"/>
    <property type="molecule type" value="Genomic_DNA"/>
</dbReference>
<protein>
    <recommendedName>
        <fullName evidence="1">Apple domain-containing protein</fullName>
    </recommendedName>
</protein>
<accession>A0A7R9AI87</accession>
<organism evidence="2">
    <name type="scientific">Darwinula stevensoni</name>
    <dbReference type="NCBI Taxonomy" id="69355"/>
    <lineage>
        <taxon>Eukaryota</taxon>
        <taxon>Metazoa</taxon>
        <taxon>Ecdysozoa</taxon>
        <taxon>Arthropoda</taxon>
        <taxon>Crustacea</taxon>
        <taxon>Oligostraca</taxon>
        <taxon>Ostracoda</taxon>
        <taxon>Podocopa</taxon>
        <taxon>Podocopida</taxon>
        <taxon>Darwinulocopina</taxon>
        <taxon>Darwinuloidea</taxon>
        <taxon>Darwinulidae</taxon>
        <taxon>Darwinula</taxon>
    </lineage>
</organism>
<evidence type="ECO:0000313" key="3">
    <source>
        <dbReference type="Proteomes" id="UP000677054"/>
    </source>
</evidence>
<sequence length="97" mass="10662">MGLVARSAGDCDGTETFEKVSNMILEAATPIPLYSSTGNTVTAECNNRCRSSNNCPAFLVNYDQEACFKLDMNSEGQRDELKPAPARVNYFEKVCLQ</sequence>
<reference evidence="2" key="1">
    <citation type="submission" date="2020-11" db="EMBL/GenBank/DDBJ databases">
        <authorList>
            <person name="Tran Van P."/>
        </authorList>
    </citation>
    <scope>NUCLEOTIDE SEQUENCE</scope>
</reference>
<dbReference type="EMBL" id="CAJPEV010011061">
    <property type="protein sequence ID" value="CAG0906160.1"/>
    <property type="molecule type" value="Genomic_DNA"/>
</dbReference>
<proteinExistence type="predicted"/>
<gene>
    <name evidence="2" type="ORF">DSTB1V02_LOCUS14375</name>
</gene>
<evidence type="ECO:0000313" key="2">
    <source>
        <dbReference type="EMBL" id="CAD7254629.1"/>
    </source>
</evidence>
<dbReference type="AlphaFoldDB" id="A0A7R9AI87"/>
<feature type="domain" description="Apple" evidence="1">
    <location>
        <begin position="11"/>
        <end position="95"/>
    </location>
</feature>
<name>A0A7R9AI87_9CRUS</name>
<feature type="non-terminal residue" evidence="2">
    <location>
        <position position="97"/>
    </location>
</feature>
<keyword evidence="3" id="KW-1185">Reference proteome</keyword>
<dbReference type="InterPro" id="IPR003609">
    <property type="entry name" value="Pan_app"/>
</dbReference>
<dbReference type="Pfam" id="PF00024">
    <property type="entry name" value="PAN_1"/>
    <property type="match status" value="1"/>
</dbReference>